<sequence>MGCAWSLNSDATAKACNIPEVAVFVPSLRFPVQSDVHKAVKGLIPLDLADKLSRLRNHIVFMARDTGGSAIKELSQALHEYLPYVIGLTKKDHGLQEMIEFKWKHAEEKRQEVCVANSWFEVLSVVHMMAMVSLAESNLLLIPKGQATSGERVVSTDNKREAVNLLLKAAGYLKFCLEEVLVYIPADIKRRLPRDFHEGVLESISLQALGQGTEIQLGLAVECPNATLSVKRRLACEQLTFFSQAHYCLSGCDVNQGYGKKHLLFIKWKYLEAKAAAYYFNGLILDKGTEPLSHINAVNCFIAADELLCNSKKACLSFCVASPVKRIPPLWGSMKYLYHRIPKVASRKSQMYRYLLEEEKALQVLPDLPEFQLSLRPDDYTLPEIHSAWDSDNWNIPNHTLKEHLKDYEDES</sequence>
<dbReference type="InterPro" id="IPR038898">
    <property type="entry name" value="BROX"/>
</dbReference>
<accession>A0A7N0VCX9</accession>
<dbReference type="Proteomes" id="UP000594263">
    <property type="component" value="Unplaced"/>
</dbReference>
<evidence type="ECO:0000313" key="3">
    <source>
        <dbReference type="EnsemblPlants" id="Kaladp0538s0005.1.v1.1"/>
    </source>
</evidence>
<proteinExistence type="inferred from homology"/>
<dbReference type="Gramene" id="Kaladp0538s0005.1.v1.1">
    <property type="protein sequence ID" value="Kaladp0538s0005.1.v1.1"/>
    <property type="gene ID" value="Kaladp0538s0005.v1.1"/>
</dbReference>
<evidence type="ECO:0000259" key="2">
    <source>
        <dbReference type="SMART" id="SM01041"/>
    </source>
</evidence>
<feature type="domain" description="BRO1" evidence="2">
    <location>
        <begin position="22"/>
        <end position="385"/>
    </location>
</feature>
<dbReference type="SMART" id="SM01041">
    <property type="entry name" value="BRO1"/>
    <property type="match status" value="1"/>
</dbReference>
<reference evidence="3" key="1">
    <citation type="submission" date="2021-01" db="UniProtKB">
        <authorList>
            <consortium name="EnsemblPlants"/>
        </authorList>
    </citation>
    <scope>IDENTIFICATION</scope>
</reference>
<dbReference type="InterPro" id="IPR038499">
    <property type="entry name" value="BRO1_sf"/>
</dbReference>
<dbReference type="EnsemblPlants" id="Kaladp0538s0005.1.v1.1">
    <property type="protein sequence ID" value="Kaladp0538s0005.1.v1.1"/>
    <property type="gene ID" value="Kaladp0538s0005.v1.1"/>
</dbReference>
<dbReference type="Gene3D" id="1.25.40.280">
    <property type="entry name" value="alix/aip1 like domains"/>
    <property type="match status" value="1"/>
</dbReference>
<evidence type="ECO:0000313" key="4">
    <source>
        <dbReference type="Proteomes" id="UP000594263"/>
    </source>
</evidence>
<protein>
    <recommendedName>
        <fullName evidence="2">BRO1 domain-containing protein</fullName>
    </recommendedName>
</protein>
<keyword evidence="4" id="KW-1185">Reference proteome</keyword>
<name>A0A7N0VCX9_KALFE</name>
<organism evidence="3 4">
    <name type="scientific">Kalanchoe fedtschenkoi</name>
    <name type="common">Lavender scallops</name>
    <name type="synonym">South American air plant</name>
    <dbReference type="NCBI Taxonomy" id="63787"/>
    <lineage>
        <taxon>Eukaryota</taxon>
        <taxon>Viridiplantae</taxon>
        <taxon>Streptophyta</taxon>
        <taxon>Embryophyta</taxon>
        <taxon>Tracheophyta</taxon>
        <taxon>Spermatophyta</taxon>
        <taxon>Magnoliopsida</taxon>
        <taxon>eudicotyledons</taxon>
        <taxon>Gunneridae</taxon>
        <taxon>Pentapetalae</taxon>
        <taxon>Saxifragales</taxon>
        <taxon>Crassulaceae</taxon>
        <taxon>Kalanchoe</taxon>
    </lineage>
</organism>
<dbReference type="OMA" id="SVIHMMA"/>
<comment type="similarity">
    <text evidence="1">Belongs to the BROX family.</text>
</comment>
<evidence type="ECO:0000256" key="1">
    <source>
        <dbReference type="ARBA" id="ARBA00008901"/>
    </source>
</evidence>
<dbReference type="PANTHER" id="PTHR23032">
    <property type="entry name" value="BRO1 DOMAIN-CONTAINING PROTEIN BROX"/>
    <property type="match status" value="1"/>
</dbReference>
<dbReference type="Pfam" id="PF03097">
    <property type="entry name" value="BRO1"/>
    <property type="match status" value="1"/>
</dbReference>
<dbReference type="CDD" id="cd09034">
    <property type="entry name" value="BRO1_Alix_like"/>
    <property type="match status" value="1"/>
</dbReference>
<dbReference type="PANTHER" id="PTHR23032:SF2">
    <property type="entry name" value="ENDOSOMAL TARGETING BRO1-LIKE DOMAIN-CONTAINING PROTEIN"/>
    <property type="match status" value="1"/>
</dbReference>
<dbReference type="InterPro" id="IPR004328">
    <property type="entry name" value="BRO1_dom"/>
</dbReference>
<dbReference type="AlphaFoldDB" id="A0A7N0VCX9"/>